<name>A0A0F9ICR9_9ZZZZ</name>
<comment type="caution">
    <text evidence="1">The sequence shown here is derived from an EMBL/GenBank/DDBJ whole genome shotgun (WGS) entry which is preliminary data.</text>
</comment>
<sequence length="57" mass="6218">HETNDAILVSQDPESVETNAVIWVPKSQISDSTDNMDIGAEVEIEIPVWLAAKKGLI</sequence>
<organism evidence="1">
    <name type="scientific">marine sediment metagenome</name>
    <dbReference type="NCBI Taxonomy" id="412755"/>
    <lineage>
        <taxon>unclassified sequences</taxon>
        <taxon>metagenomes</taxon>
        <taxon>ecological metagenomes</taxon>
    </lineage>
</organism>
<reference evidence="1" key="1">
    <citation type="journal article" date="2015" name="Nature">
        <title>Complex archaea that bridge the gap between prokaryotes and eukaryotes.</title>
        <authorList>
            <person name="Spang A."/>
            <person name="Saw J.H."/>
            <person name="Jorgensen S.L."/>
            <person name="Zaremba-Niedzwiedzka K."/>
            <person name="Martijn J."/>
            <person name="Lind A.E."/>
            <person name="van Eijk R."/>
            <person name="Schleper C."/>
            <person name="Guy L."/>
            <person name="Ettema T.J."/>
        </authorList>
    </citation>
    <scope>NUCLEOTIDE SEQUENCE</scope>
</reference>
<dbReference type="EMBL" id="LAZR01021477">
    <property type="protein sequence ID" value="KKL85192.1"/>
    <property type="molecule type" value="Genomic_DNA"/>
</dbReference>
<feature type="non-terminal residue" evidence="1">
    <location>
        <position position="1"/>
    </location>
</feature>
<gene>
    <name evidence="1" type="ORF">LCGC14_1957260</name>
</gene>
<protein>
    <submittedName>
        <fullName evidence="1">Uncharacterized protein</fullName>
    </submittedName>
</protein>
<proteinExistence type="predicted"/>
<dbReference type="AlphaFoldDB" id="A0A0F9ICR9"/>
<evidence type="ECO:0000313" key="1">
    <source>
        <dbReference type="EMBL" id="KKL85192.1"/>
    </source>
</evidence>
<accession>A0A0F9ICR9</accession>